<proteinExistence type="predicted"/>
<feature type="transmembrane region" description="Helical" evidence="1">
    <location>
        <begin position="95"/>
        <end position="114"/>
    </location>
</feature>
<name>A0A934NU31_9NOCA</name>
<dbReference type="AlphaFoldDB" id="A0A934NU31"/>
<gene>
    <name evidence="2" type="ORF">JGU71_20760</name>
</gene>
<evidence type="ECO:0000313" key="3">
    <source>
        <dbReference type="Proteomes" id="UP000655868"/>
    </source>
</evidence>
<dbReference type="Proteomes" id="UP000655868">
    <property type="component" value="Unassembled WGS sequence"/>
</dbReference>
<feature type="transmembrane region" description="Helical" evidence="1">
    <location>
        <begin position="68"/>
        <end position="89"/>
    </location>
</feature>
<dbReference type="RefSeq" id="WP_199706206.1">
    <property type="nucleotide sequence ID" value="NZ_JAEMNV010000007.1"/>
</dbReference>
<keyword evidence="1" id="KW-0812">Transmembrane</keyword>
<protein>
    <submittedName>
        <fullName evidence="2">Uncharacterized protein</fullName>
    </submittedName>
</protein>
<keyword evidence="1" id="KW-1133">Transmembrane helix</keyword>
<accession>A0A934NU31</accession>
<sequence length="135" mass="14006">MATLTGTTAILAAAGAIALMTGVATLNDAAVGRIPFHSPVFGGIALALVVAVPMAVTTRLAIVGDPRATVAAIVAGLLLVVWIATEMAVVKELSWLQPSFVVVGVLLEVLGLAAHREWWPSTRSDRQLQSNPDDL</sequence>
<reference evidence="2" key="1">
    <citation type="submission" date="2020-12" db="EMBL/GenBank/DDBJ databases">
        <title>Antrihabitans popcorni sp. nov. and Antrihabitans auranticaus sp. nov., isolated from a larva cave.</title>
        <authorList>
            <person name="Lee S.D."/>
            <person name="Kim I.S."/>
        </authorList>
    </citation>
    <scope>NUCLEOTIDE SEQUENCE</scope>
    <source>
        <strain evidence="2">YC3-6</strain>
    </source>
</reference>
<comment type="caution">
    <text evidence="2">The sequence shown here is derived from an EMBL/GenBank/DDBJ whole genome shotgun (WGS) entry which is preliminary data.</text>
</comment>
<feature type="transmembrane region" description="Helical" evidence="1">
    <location>
        <begin position="34"/>
        <end position="56"/>
    </location>
</feature>
<keyword evidence="3" id="KW-1185">Reference proteome</keyword>
<keyword evidence="1" id="KW-0472">Membrane</keyword>
<organism evidence="2 3">
    <name type="scientific">Antrihabitans stalagmiti</name>
    <dbReference type="NCBI Taxonomy" id="2799499"/>
    <lineage>
        <taxon>Bacteria</taxon>
        <taxon>Bacillati</taxon>
        <taxon>Actinomycetota</taxon>
        <taxon>Actinomycetes</taxon>
        <taxon>Mycobacteriales</taxon>
        <taxon>Nocardiaceae</taxon>
        <taxon>Antrihabitans</taxon>
    </lineage>
</organism>
<evidence type="ECO:0000256" key="1">
    <source>
        <dbReference type="SAM" id="Phobius"/>
    </source>
</evidence>
<evidence type="ECO:0000313" key="2">
    <source>
        <dbReference type="EMBL" id="MBJ8341320.1"/>
    </source>
</evidence>
<dbReference type="EMBL" id="JAEMNV010000007">
    <property type="protein sequence ID" value="MBJ8341320.1"/>
    <property type="molecule type" value="Genomic_DNA"/>
</dbReference>